<keyword evidence="12" id="KW-0472">Membrane</keyword>
<evidence type="ECO:0000313" key="18">
    <source>
        <dbReference type="Proteomes" id="UP000235145"/>
    </source>
</evidence>
<evidence type="ECO:0000259" key="14">
    <source>
        <dbReference type="PROSITE" id="PS50011"/>
    </source>
</evidence>
<dbReference type="GO" id="GO:0048544">
    <property type="term" value="P:recognition of pollen"/>
    <property type="evidence" value="ECO:0007669"/>
    <property type="project" value="InterPro"/>
</dbReference>
<keyword evidence="7" id="KW-0067">ATP-binding</keyword>
<keyword evidence="12" id="KW-0812">Transmembrane</keyword>
<evidence type="ECO:0000256" key="9">
    <source>
        <dbReference type="ARBA" id="ARBA00023180"/>
    </source>
</evidence>
<keyword evidence="6" id="KW-0418">Kinase</keyword>
<dbReference type="GO" id="GO:0004713">
    <property type="term" value="F:protein tyrosine kinase activity"/>
    <property type="evidence" value="ECO:0007669"/>
    <property type="project" value="InterPro"/>
</dbReference>
<accession>A0A9R1XY21</accession>
<dbReference type="GO" id="GO:0005524">
    <property type="term" value="F:ATP binding"/>
    <property type="evidence" value="ECO:0007669"/>
    <property type="project" value="UniProtKB-KW"/>
</dbReference>
<dbReference type="CDD" id="cd00028">
    <property type="entry name" value="B_lectin"/>
    <property type="match status" value="1"/>
</dbReference>
<dbReference type="InterPro" id="IPR011009">
    <property type="entry name" value="Kinase-like_dom_sf"/>
</dbReference>
<dbReference type="InterPro" id="IPR020635">
    <property type="entry name" value="Tyr_kinase_cat_dom"/>
</dbReference>
<keyword evidence="3" id="KW-0808">Transferase</keyword>
<keyword evidence="12" id="KW-1133">Transmembrane helix</keyword>
<evidence type="ECO:0000256" key="5">
    <source>
        <dbReference type="ARBA" id="ARBA00022741"/>
    </source>
</evidence>
<organism evidence="17 18">
    <name type="scientific">Lactuca sativa</name>
    <name type="common">Garden lettuce</name>
    <dbReference type="NCBI Taxonomy" id="4236"/>
    <lineage>
        <taxon>Eukaryota</taxon>
        <taxon>Viridiplantae</taxon>
        <taxon>Streptophyta</taxon>
        <taxon>Embryophyta</taxon>
        <taxon>Tracheophyta</taxon>
        <taxon>Spermatophyta</taxon>
        <taxon>Magnoliopsida</taxon>
        <taxon>eudicotyledons</taxon>
        <taxon>Gunneridae</taxon>
        <taxon>Pentapetalae</taxon>
        <taxon>asterids</taxon>
        <taxon>campanulids</taxon>
        <taxon>Asterales</taxon>
        <taxon>Asteraceae</taxon>
        <taxon>Cichorioideae</taxon>
        <taxon>Cichorieae</taxon>
        <taxon>Lactucinae</taxon>
        <taxon>Lactuca</taxon>
    </lineage>
</organism>
<dbReference type="CDD" id="cd01098">
    <property type="entry name" value="PAN_AP_plant"/>
    <property type="match status" value="1"/>
</dbReference>
<gene>
    <name evidence="17" type="ORF">LSAT_V11C100044470</name>
</gene>
<dbReference type="Proteomes" id="UP000235145">
    <property type="component" value="Unassembled WGS sequence"/>
</dbReference>
<keyword evidence="4 13" id="KW-0732">Signal</keyword>
<dbReference type="Gene3D" id="2.90.10.10">
    <property type="entry name" value="Bulb-type lectin domain"/>
    <property type="match status" value="1"/>
</dbReference>
<comment type="caution">
    <text evidence="17">The sequence shown here is derived from an EMBL/GenBank/DDBJ whole genome shotgun (WGS) entry which is preliminary data.</text>
</comment>
<dbReference type="InterPro" id="IPR036426">
    <property type="entry name" value="Bulb-type_lectin_dom_sf"/>
</dbReference>
<evidence type="ECO:0000259" key="15">
    <source>
        <dbReference type="PROSITE" id="PS50927"/>
    </source>
</evidence>
<evidence type="ECO:0000256" key="12">
    <source>
        <dbReference type="SAM" id="Phobius"/>
    </source>
</evidence>
<feature type="chain" id="PRO_5040122707" description="non-specific serine/threonine protein kinase" evidence="13">
    <location>
        <begin position="24"/>
        <end position="620"/>
    </location>
</feature>
<protein>
    <recommendedName>
        <fullName evidence="1">non-specific serine/threonine protein kinase</fullName>
        <ecNumber evidence="1">2.7.11.1</ecNumber>
    </recommendedName>
</protein>
<dbReference type="EMBL" id="NBSK02000001">
    <property type="protein sequence ID" value="KAJ0226217.1"/>
    <property type="molecule type" value="Genomic_DNA"/>
</dbReference>
<comment type="catalytic activity">
    <reaction evidence="11">
        <text>L-seryl-[protein] + ATP = O-phospho-L-seryl-[protein] + ADP + H(+)</text>
        <dbReference type="Rhea" id="RHEA:17989"/>
        <dbReference type="Rhea" id="RHEA-COMP:9863"/>
        <dbReference type="Rhea" id="RHEA-COMP:11604"/>
        <dbReference type="ChEBI" id="CHEBI:15378"/>
        <dbReference type="ChEBI" id="CHEBI:29999"/>
        <dbReference type="ChEBI" id="CHEBI:30616"/>
        <dbReference type="ChEBI" id="CHEBI:83421"/>
        <dbReference type="ChEBI" id="CHEBI:456216"/>
        <dbReference type="EC" id="2.7.11.1"/>
    </reaction>
</comment>
<dbReference type="FunFam" id="3.30.200.20:FF:000195">
    <property type="entry name" value="G-type lectin S-receptor-like serine/threonine-protein kinase"/>
    <property type="match status" value="1"/>
</dbReference>
<evidence type="ECO:0000256" key="2">
    <source>
        <dbReference type="ARBA" id="ARBA00022527"/>
    </source>
</evidence>
<feature type="domain" description="Bulb-type lectin" evidence="15">
    <location>
        <begin position="24"/>
        <end position="147"/>
    </location>
</feature>
<dbReference type="Pfam" id="PF01453">
    <property type="entry name" value="B_lectin"/>
    <property type="match status" value="1"/>
</dbReference>
<dbReference type="Pfam" id="PF00954">
    <property type="entry name" value="S_locus_glycop"/>
    <property type="match status" value="1"/>
</dbReference>
<reference evidence="17 18" key="1">
    <citation type="journal article" date="2017" name="Nat. Commun.">
        <title>Genome assembly with in vitro proximity ligation data and whole-genome triplication in lettuce.</title>
        <authorList>
            <person name="Reyes-Chin-Wo S."/>
            <person name="Wang Z."/>
            <person name="Yang X."/>
            <person name="Kozik A."/>
            <person name="Arikit S."/>
            <person name="Song C."/>
            <person name="Xia L."/>
            <person name="Froenicke L."/>
            <person name="Lavelle D.O."/>
            <person name="Truco M.J."/>
            <person name="Xia R."/>
            <person name="Zhu S."/>
            <person name="Xu C."/>
            <person name="Xu H."/>
            <person name="Xu X."/>
            <person name="Cox K."/>
            <person name="Korf I."/>
            <person name="Meyers B.C."/>
            <person name="Michelmore R.W."/>
        </authorList>
    </citation>
    <scope>NUCLEOTIDE SEQUENCE [LARGE SCALE GENOMIC DNA]</scope>
    <source>
        <strain evidence="18">cv. Salinas</strain>
        <tissue evidence="17">Seedlings</tissue>
    </source>
</reference>
<dbReference type="InterPro" id="IPR001245">
    <property type="entry name" value="Ser-Thr/Tyr_kinase_cat_dom"/>
</dbReference>
<dbReference type="PANTHER" id="PTHR32444:SF232">
    <property type="entry name" value="S-LOCUS GLYCOPROTEIN"/>
    <property type="match status" value="1"/>
</dbReference>
<dbReference type="SMART" id="SM00219">
    <property type="entry name" value="TyrKc"/>
    <property type="match status" value="1"/>
</dbReference>
<dbReference type="PROSITE" id="PS50948">
    <property type="entry name" value="PAN"/>
    <property type="match status" value="1"/>
</dbReference>
<dbReference type="Pfam" id="PF08276">
    <property type="entry name" value="PAN_2"/>
    <property type="match status" value="1"/>
</dbReference>
<dbReference type="AlphaFoldDB" id="A0A9R1XY21"/>
<feature type="domain" description="Protein kinase" evidence="14">
    <location>
        <begin position="507"/>
        <end position="620"/>
    </location>
</feature>
<dbReference type="PROSITE" id="PS50011">
    <property type="entry name" value="PROTEIN_KINASE_DOM"/>
    <property type="match status" value="1"/>
</dbReference>
<evidence type="ECO:0000256" key="7">
    <source>
        <dbReference type="ARBA" id="ARBA00022840"/>
    </source>
</evidence>
<evidence type="ECO:0000256" key="10">
    <source>
        <dbReference type="ARBA" id="ARBA00047899"/>
    </source>
</evidence>
<evidence type="ECO:0000259" key="16">
    <source>
        <dbReference type="PROSITE" id="PS50948"/>
    </source>
</evidence>
<sequence length="620" mass="70397">MEVKHIPVLLSTTVLCILSCSAALDIVSAHQRIKDGNTIVSAGETYELGFFSPGKSKNRYLGIWYKKISPCMVVWVANRETPISDPSGVFEVTTEGSLRILSDDNTVIWSSNSTIPVTNVNPVAQLLDSGNLVVWGSSEKENLIWQSFDYPGNTFLPGMKFGKDLITGRERYLTSWKSPDDPSVGRYKIWIDTNGYPQLFVGDSLFRRSRLGPWNGLGFRGLALENLNPVYYAEFAVNQKEIYYRYKLKSSIVLRRVLMHDGNLVQFNWIERTQEWVMYGNPILVDNCSGYGSCGPYGSCSVKLPPCNCIDGFEPRVPKEWNRGDWSSGCQRKKPLDCGSGTQMDGFQKISGVKFPDTRRSWYNVSMSLEECEIACRRNCSCTAYAELYIKNGESGSGCLLWFDALMDIREYDDNQELYIRMATSELPGESRFNNKKGVLRVVVSVSLAAVLLSVVVYVYRKKMKRSHKKGRGYIRLIRIIRVLRWKTLMKYLFFSLHKIAKATDNFNIDNKIGEGGFGPVYKGVMEDGQVIAVKRLSEASQQGLDEFQNEVLCIAKLQHRNLVKLLGYCIQGNEKMLIYEYMANKSLDSFLFASALAHYPWYSSRHSLYTSRFTPPNHS</sequence>
<dbReference type="InterPro" id="IPR003609">
    <property type="entry name" value="Pan_app"/>
</dbReference>
<dbReference type="Gene3D" id="3.30.200.20">
    <property type="entry name" value="Phosphorylase Kinase, domain 1"/>
    <property type="match status" value="1"/>
</dbReference>
<feature type="signal peptide" evidence="13">
    <location>
        <begin position="1"/>
        <end position="23"/>
    </location>
</feature>
<dbReference type="InterPro" id="IPR000719">
    <property type="entry name" value="Prot_kinase_dom"/>
</dbReference>
<keyword evidence="5" id="KW-0547">Nucleotide-binding</keyword>
<comment type="catalytic activity">
    <reaction evidence="10">
        <text>L-threonyl-[protein] + ATP = O-phospho-L-threonyl-[protein] + ADP + H(+)</text>
        <dbReference type="Rhea" id="RHEA:46608"/>
        <dbReference type="Rhea" id="RHEA-COMP:11060"/>
        <dbReference type="Rhea" id="RHEA-COMP:11605"/>
        <dbReference type="ChEBI" id="CHEBI:15378"/>
        <dbReference type="ChEBI" id="CHEBI:30013"/>
        <dbReference type="ChEBI" id="CHEBI:30616"/>
        <dbReference type="ChEBI" id="CHEBI:61977"/>
        <dbReference type="ChEBI" id="CHEBI:456216"/>
        <dbReference type="EC" id="2.7.11.1"/>
    </reaction>
</comment>
<dbReference type="InterPro" id="IPR000858">
    <property type="entry name" value="S_locus_glycoprot_dom"/>
</dbReference>
<dbReference type="GO" id="GO:0004674">
    <property type="term" value="F:protein serine/threonine kinase activity"/>
    <property type="evidence" value="ECO:0007669"/>
    <property type="project" value="UniProtKB-KW"/>
</dbReference>
<evidence type="ECO:0000256" key="13">
    <source>
        <dbReference type="SAM" id="SignalP"/>
    </source>
</evidence>
<evidence type="ECO:0000256" key="3">
    <source>
        <dbReference type="ARBA" id="ARBA00022679"/>
    </source>
</evidence>
<evidence type="ECO:0000313" key="17">
    <source>
        <dbReference type="EMBL" id="KAJ0226217.1"/>
    </source>
</evidence>
<keyword evidence="9" id="KW-0325">Glycoprotein</keyword>
<dbReference type="SUPFAM" id="SSF56112">
    <property type="entry name" value="Protein kinase-like (PK-like)"/>
    <property type="match status" value="1"/>
</dbReference>
<evidence type="ECO:0000256" key="11">
    <source>
        <dbReference type="ARBA" id="ARBA00048679"/>
    </source>
</evidence>
<dbReference type="InterPro" id="IPR001480">
    <property type="entry name" value="Bulb-type_lectin_dom"/>
</dbReference>
<dbReference type="Pfam" id="PF07714">
    <property type="entry name" value="PK_Tyr_Ser-Thr"/>
    <property type="match status" value="1"/>
</dbReference>
<evidence type="ECO:0000256" key="1">
    <source>
        <dbReference type="ARBA" id="ARBA00012513"/>
    </source>
</evidence>
<feature type="domain" description="Apple" evidence="16">
    <location>
        <begin position="338"/>
        <end position="423"/>
    </location>
</feature>
<feature type="transmembrane region" description="Helical" evidence="12">
    <location>
        <begin position="438"/>
        <end position="460"/>
    </location>
</feature>
<keyword evidence="2" id="KW-0723">Serine/threonine-protein kinase</keyword>
<dbReference type="PROSITE" id="PS50927">
    <property type="entry name" value="BULB_LECTIN"/>
    <property type="match status" value="1"/>
</dbReference>
<dbReference type="FunFam" id="2.90.10.10:FF:000004">
    <property type="entry name" value="G-type lectin S-receptor-like serine/threonine-protein kinase"/>
    <property type="match status" value="1"/>
</dbReference>
<dbReference type="SUPFAM" id="SSF51110">
    <property type="entry name" value="alpha-D-mannose-specific plant lectins"/>
    <property type="match status" value="1"/>
</dbReference>
<proteinExistence type="predicted"/>
<keyword evidence="18" id="KW-1185">Reference proteome</keyword>
<name>A0A9R1XY21_LACSA</name>
<evidence type="ECO:0000256" key="8">
    <source>
        <dbReference type="ARBA" id="ARBA00023157"/>
    </source>
</evidence>
<evidence type="ECO:0000256" key="4">
    <source>
        <dbReference type="ARBA" id="ARBA00022729"/>
    </source>
</evidence>
<keyword evidence="8" id="KW-1015">Disulfide bond</keyword>
<evidence type="ECO:0000256" key="6">
    <source>
        <dbReference type="ARBA" id="ARBA00022777"/>
    </source>
</evidence>
<dbReference type="SMART" id="SM00473">
    <property type="entry name" value="PAN_AP"/>
    <property type="match status" value="1"/>
</dbReference>
<dbReference type="SMART" id="SM00108">
    <property type="entry name" value="B_lectin"/>
    <property type="match status" value="1"/>
</dbReference>
<dbReference type="EC" id="2.7.11.1" evidence="1"/>
<dbReference type="PANTHER" id="PTHR32444">
    <property type="entry name" value="BULB-TYPE LECTIN DOMAIN-CONTAINING PROTEIN"/>
    <property type="match status" value="1"/>
</dbReference>